<accession>A0A6C0LJ27</accession>
<feature type="region of interest" description="Disordered" evidence="1">
    <location>
        <begin position="191"/>
        <end position="241"/>
    </location>
</feature>
<protein>
    <submittedName>
        <fullName evidence="2">Uncharacterized protein</fullName>
    </submittedName>
</protein>
<organism evidence="2">
    <name type="scientific">viral metagenome</name>
    <dbReference type="NCBI Taxonomy" id="1070528"/>
    <lineage>
        <taxon>unclassified sequences</taxon>
        <taxon>metagenomes</taxon>
        <taxon>organismal metagenomes</taxon>
    </lineage>
</organism>
<feature type="compositionally biased region" description="Basic and acidic residues" evidence="1">
    <location>
        <begin position="230"/>
        <end position="241"/>
    </location>
</feature>
<dbReference type="EMBL" id="MN740509">
    <property type="protein sequence ID" value="QHU30543.1"/>
    <property type="molecule type" value="Genomic_DNA"/>
</dbReference>
<reference evidence="2" key="1">
    <citation type="journal article" date="2020" name="Nature">
        <title>Giant virus diversity and host interactions through global metagenomics.</title>
        <authorList>
            <person name="Schulz F."/>
            <person name="Roux S."/>
            <person name="Paez-Espino D."/>
            <person name="Jungbluth S."/>
            <person name="Walsh D.A."/>
            <person name="Denef V.J."/>
            <person name="McMahon K.D."/>
            <person name="Konstantinidis K.T."/>
            <person name="Eloe-Fadrosh E.A."/>
            <person name="Kyrpides N.C."/>
            <person name="Woyke T."/>
        </authorList>
    </citation>
    <scope>NUCLEOTIDE SEQUENCE</scope>
    <source>
        <strain evidence="2">GVMAG-M-3300027833-19</strain>
    </source>
</reference>
<evidence type="ECO:0000313" key="2">
    <source>
        <dbReference type="EMBL" id="QHU30543.1"/>
    </source>
</evidence>
<evidence type="ECO:0000256" key="1">
    <source>
        <dbReference type="SAM" id="MobiDB-lite"/>
    </source>
</evidence>
<proteinExistence type="predicted"/>
<dbReference type="AlphaFoldDB" id="A0A6C0LJ27"/>
<feature type="compositionally biased region" description="Basic and acidic residues" evidence="1">
    <location>
        <begin position="192"/>
        <end position="213"/>
    </location>
</feature>
<sequence>MAEDNKTYRSNNKTLSFNERMGHAVSERKVIQGEYEAKKRLEAEEILNTVDAFIDRICNKEELTQKFVESIHRTNSRRKYVELFSFNNLSEVGEVYNDTIQSVDSEEKKFSTRYILSEKYDKLTKKYFPERSTSLVERITTVLNTEEFNNGVDIETGEKLIPCVFIYKKEGSKFKNGVIVSRDGIDYGNFRYNKDDNDKDKDNKDNKEIPFKDRPRRGGKGGGGRGKGKGKGEGRGGKGTT</sequence>
<name>A0A6C0LJ27_9ZZZZ</name>